<evidence type="ECO:0000256" key="1">
    <source>
        <dbReference type="SAM" id="MobiDB-lite"/>
    </source>
</evidence>
<dbReference type="AlphaFoldDB" id="A0A834HX20"/>
<keyword evidence="3" id="KW-1185">Reference proteome</keyword>
<proteinExistence type="predicted"/>
<protein>
    <submittedName>
        <fullName evidence="2">Uncharacterized protein</fullName>
    </submittedName>
</protein>
<evidence type="ECO:0000313" key="2">
    <source>
        <dbReference type="EMBL" id="KAF7263157.1"/>
    </source>
</evidence>
<feature type="region of interest" description="Disordered" evidence="1">
    <location>
        <begin position="32"/>
        <end position="82"/>
    </location>
</feature>
<feature type="region of interest" description="Disordered" evidence="1">
    <location>
        <begin position="1"/>
        <end position="20"/>
    </location>
</feature>
<name>A0A834HX20_RHYFE</name>
<comment type="caution">
    <text evidence="2">The sequence shown here is derived from an EMBL/GenBank/DDBJ whole genome shotgun (WGS) entry which is preliminary data.</text>
</comment>
<sequence>MKIINGTDQKNTDLTSAENSNLLITDDAIIGPVKKKTDTEKKGDGARFFSSGFDLTSPESSQITARPPQRGVGSTDAGDRTV</sequence>
<organism evidence="2 3">
    <name type="scientific">Rhynchophorus ferrugineus</name>
    <name type="common">Red palm weevil</name>
    <name type="synonym">Curculio ferrugineus</name>
    <dbReference type="NCBI Taxonomy" id="354439"/>
    <lineage>
        <taxon>Eukaryota</taxon>
        <taxon>Metazoa</taxon>
        <taxon>Ecdysozoa</taxon>
        <taxon>Arthropoda</taxon>
        <taxon>Hexapoda</taxon>
        <taxon>Insecta</taxon>
        <taxon>Pterygota</taxon>
        <taxon>Neoptera</taxon>
        <taxon>Endopterygota</taxon>
        <taxon>Coleoptera</taxon>
        <taxon>Polyphaga</taxon>
        <taxon>Cucujiformia</taxon>
        <taxon>Curculionidae</taxon>
        <taxon>Dryophthorinae</taxon>
        <taxon>Rhynchophorus</taxon>
    </lineage>
</organism>
<evidence type="ECO:0000313" key="3">
    <source>
        <dbReference type="Proteomes" id="UP000625711"/>
    </source>
</evidence>
<accession>A0A834HX20</accession>
<gene>
    <name evidence="2" type="ORF">GWI33_003552</name>
</gene>
<feature type="compositionally biased region" description="Basic and acidic residues" evidence="1">
    <location>
        <begin position="35"/>
        <end position="45"/>
    </location>
</feature>
<reference evidence="2" key="1">
    <citation type="submission" date="2020-08" db="EMBL/GenBank/DDBJ databases">
        <title>Genome sequencing and assembly of the red palm weevil Rhynchophorus ferrugineus.</title>
        <authorList>
            <person name="Dias G.B."/>
            <person name="Bergman C.M."/>
            <person name="Manee M."/>
        </authorList>
    </citation>
    <scope>NUCLEOTIDE SEQUENCE</scope>
    <source>
        <strain evidence="2">AA-2017</strain>
        <tissue evidence="2">Whole larva</tissue>
    </source>
</reference>
<dbReference type="Proteomes" id="UP000625711">
    <property type="component" value="Unassembled WGS sequence"/>
</dbReference>
<feature type="compositionally biased region" description="Polar residues" evidence="1">
    <location>
        <begin position="53"/>
        <end position="64"/>
    </location>
</feature>
<dbReference type="EMBL" id="JAACXV010023141">
    <property type="protein sequence ID" value="KAF7263157.1"/>
    <property type="molecule type" value="Genomic_DNA"/>
</dbReference>